<dbReference type="EMBL" id="OD052445">
    <property type="protein sequence ID" value="CAD7421496.1"/>
    <property type="molecule type" value="Genomic_DNA"/>
</dbReference>
<reference evidence="1" key="1">
    <citation type="submission" date="2020-11" db="EMBL/GenBank/DDBJ databases">
        <authorList>
            <person name="Tran Van P."/>
        </authorList>
    </citation>
    <scope>NUCLEOTIDE SEQUENCE</scope>
</reference>
<dbReference type="AlphaFoldDB" id="A0A7R9DXK8"/>
<organism evidence="1">
    <name type="scientific">Timema poppense</name>
    <name type="common">Walking stick</name>
    <dbReference type="NCBI Taxonomy" id="170557"/>
    <lineage>
        <taxon>Eukaryota</taxon>
        <taxon>Metazoa</taxon>
        <taxon>Ecdysozoa</taxon>
        <taxon>Arthropoda</taxon>
        <taxon>Hexapoda</taxon>
        <taxon>Insecta</taxon>
        <taxon>Pterygota</taxon>
        <taxon>Neoptera</taxon>
        <taxon>Polyneoptera</taxon>
        <taxon>Phasmatodea</taxon>
        <taxon>Timematodea</taxon>
        <taxon>Timematoidea</taxon>
        <taxon>Timematidae</taxon>
        <taxon>Timema</taxon>
    </lineage>
</organism>
<protein>
    <submittedName>
        <fullName evidence="1">Uncharacterized protein</fullName>
    </submittedName>
</protein>
<accession>A0A7R9DXK8</accession>
<gene>
    <name evidence="1" type="ORF">TPSB3V08_LOCUS14911</name>
</gene>
<evidence type="ECO:0000313" key="1">
    <source>
        <dbReference type="EMBL" id="CAD7421496.1"/>
    </source>
</evidence>
<name>A0A7R9DXK8_TIMPO</name>
<proteinExistence type="predicted"/>
<sequence>MGLYRLVTKDVPTTTTTTTTTEAPTTTKTTTAITTTTTVAPTTSTTLSPTTTARVLATTTARVPATTEGQAPIPKLEKLTNMAYSISFRIKEDYNVTVGDNRDRFEEKLRAQILDQVDMPRSMMLEVEVLPGEENTRGGGGGLTLMAVLKGIHSILYSLT</sequence>